<accession>A0ABY4YRM7</accession>
<sequence>MARTNIDIDEDLVAAVMARFRLGSKRAAVDFALQQLIREPMTTEEVLAMRGSGFEVDNDEIEGDWAASR</sequence>
<evidence type="ECO:0000313" key="2">
    <source>
        <dbReference type="Proteomes" id="UP001056455"/>
    </source>
</evidence>
<proteinExistence type="predicted"/>
<dbReference type="Proteomes" id="UP001056455">
    <property type="component" value="Chromosome"/>
</dbReference>
<gene>
    <name evidence="1" type="ORF">NF556_16675</name>
</gene>
<evidence type="ECO:0000313" key="1">
    <source>
        <dbReference type="EMBL" id="USQ79232.1"/>
    </source>
</evidence>
<dbReference type="EMBL" id="CP099489">
    <property type="protein sequence ID" value="USQ79232.1"/>
    <property type="molecule type" value="Genomic_DNA"/>
</dbReference>
<dbReference type="Pfam" id="PF09957">
    <property type="entry name" value="VapB_antitoxin"/>
    <property type="match status" value="1"/>
</dbReference>
<reference evidence="1" key="1">
    <citation type="submission" date="2022-06" db="EMBL/GenBank/DDBJ databases">
        <title>Ornithinimicrobium HY1793.</title>
        <authorList>
            <person name="Huang Y."/>
        </authorList>
    </citation>
    <scope>NUCLEOTIDE SEQUENCE</scope>
    <source>
        <strain evidence="1">HY1793</strain>
    </source>
</reference>
<organism evidence="1 2">
    <name type="scientific">Ornithinimicrobium faecis</name>
    <dbReference type="NCBI Taxonomy" id="2934158"/>
    <lineage>
        <taxon>Bacteria</taxon>
        <taxon>Bacillati</taxon>
        <taxon>Actinomycetota</taxon>
        <taxon>Actinomycetes</taxon>
        <taxon>Micrococcales</taxon>
        <taxon>Ornithinimicrobiaceae</taxon>
        <taxon>Ornithinimicrobium</taxon>
    </lineage>
</organism>
<dbReference type="RefSeq" id="WP_252592151.1">
    <property type="nucleotide sequence ID" value="NZ_CP099489.1"/>
</dbReference>
<dbReference type="InterPro" id="IPR019239">
    <property type="entry name" value="VapB_antitoxin"/>
</dbReference>
<keyword evidence="2" id="KW-1185">Reference proteome</keyword>
<protein>
    <submittedName>
        <fullName evidence="1">Type II toxin-antitoxin system VapB family antitoxin</fullName>
    </submittedName>
</protein>
<name>A0ABY4YRM7_9MICO</name>